<comment type="pathway">
    <text evidence="3 11">Porphyrin-containing compound metabolism; protoheme biosynthesis.</text>
</comment>
<evidence type="ECO:0000256" key="6">
    <source>
        <dbReference type="ARBA" id="ARBA00019046"/>
    </source>
</evidence>
<keyword evidence="14" id="KW-1185">Reference proteome</keyword>
<feature type="domain" description="Amine oxidase" evidence="12">
    <location>
        <begin position="15"/>
        <end position="458"/>
    </location>
</feature>
<name>A0ABR5ATV3_BACBA</name>
<comment type="function">
    <text evidence="11">Involved in coproporphyrin-dependent heme b biosynthesis. Catalyzes the oxidation of coproporphyrinogen III to coproporphyrin III.</text>
</comment>
<dbReference type="InterPro" id="IPR050464">
    <property type="entry name" value="Zeta_carotene_desat/Oxidored"/>
</dbReference>
<evidence type="ECO:0000313" key="13">
    <source>
        <dbReference type="EMBL" id="KIL77598.1"/>
    </source>
</evidence>
<evidence type="ECO:0000256" key="9">
    <source>
        <dbReference type="ARBA" id="ARBA00023002"/>
    </source>
</evidence>
<dbReference type="SUPFAM" id="SSF54373">
    <property type="entry name" value="FAD-linked reductases, C-terminal domain"/>
    <property type="match status" value="1"/>
</dbReference>
<evidence type="ECO:0000256" key="3">
    <source>
        <dbReference type="ARBA" id="ARBA00004744"/>
    </source>
</evidence>
<dbReference type="NCBIfam" id="NF008845">
    <property type="entry name" value="PRK11883.1-5"/>
    <property type="match status" value="1"/>
</dbReference>
<organism evidence="13 14">
    <name type="scientific">Bacillus badius</name>
    <dbReference type="NCBI Taxonomy" id="1455"/>
    <lineage>
        <taxon>Bacteria</taxon>
        <taxon>Bacillati</taxon>
        <taxon>Bacillota</taxon>
        <taxon>Bacilli</taxon>
        <taxon>Bacillales</taxon>
        <taxon>Bacillaceae</taxon>
        <taxon>Pseudobacillus</taxon>
    </lineage>
</organism>
<keyword evidence="7 11" id="KW-0285">Flavoprotein</keyword>
<comment type="subcellular location">
    <subcellularLocation>
        <location evidence="11">Cytoplasm</location>
    </subcellularLocation>
</comment>
<keyword evidence="10 11" id="KW-0350">Heme biosynthesis</keyword>
<dbReference type="InterPro" id="IPR004572">
    <property type="entry name" value="Protoporphyrinogen_oxidase"/>
</dbReference>
<evidence type="ECO:0000313" key="14">
    <source>
        <dbReference type="Proteomes" id="UP000031982"/>
    </source>
</evidence>
<dbReference type="RefSeq" id="WP_041114058.1">
    <property type="nucleotide sequence ID" value="NZ_JARTHD010000021.1"/>
</dbReference>
<dbReference type="NCBIfam" id="TIGR00562">
    <property type="entry name" value="proto_IX_ox"/>
    <property type="match status" value="1"/>
</dbReference>
<evidence type="ECO:0000256" key="10">
    <source>
        <dbReference type="ARBA" id="ARBA00023133"/>
    </source>
</evidence>
<dbReference type="Gene3D" id="1.10.3110.10">
    <property type="entry name" value="protoporphyrinogen ix oxidase, domain 3"/>
    <property type="match status" value="1"/>
</dbReference>
<dbReference type="Pfam" id="PF01593">
    <property type="entry name" value="Amino_oxidase"/>
    <property type="match status" value="1"/>
</dbReference>
<keyword evidence="8 11" id="KW-0274">FAD</keyword>
<dbReference type="EC" id="1.3.3.15" evidence="5 11"/>
<comment type="caution">
    <text evidence="13">The sequence shown here is derived from an EMBL/GenBank/DDBJ whole genome shotgun (WGS) entry which is preliminary data.</text>
</comment>
<comment type="catalytic activity">
    <reaction evidence="1">
        <text>coproporphyrinogen III + 3 O2 = coproporphyrin III + 3 H2O2</text>
        <dbReference type="Rhea" id="RHEA:43436"/>
        <dbReference type="ChEBI" id="CHEBI:15379"/>
        <dbReference type="ChEBI" id="CHEBI:16240"/>
        <dbReference type="ChEBI" id="CHEBI:57309"/>
        <dbReference type="ChEBI" id="CHEBI:131725"/>
        <dbReference type="EC" id="1.3.3.15"/>
    </reaction>
    <physiologicalReaction direction="left-to-right" evidence="1">
        <dbReference type="Rhea" id="RHEA:43437"/>
    </physiologicalReaction>
</comment>
<dbReference type="SUPFAM" id="SSF51905">
    <property type="entry name" value="FAD/NAD(P)-binding domain"/>
    <property type="match status" value="1"/>
</dbReference>
<evidence type="ECO:0000256" key="8">
    <source>
        <dbReference type="ARBA" id="ARBA00022827"/>
    </source>
</evidence>
<evidence type="ECO:0000259" key="12">
    <source>
        <dbReference type="Pfam" id="PF01593"/>
    </source>
</evidence>
<evidence type="ECO:0000256" key="1">
    <source>
        <dbReference type="ARBA" id="ARBA00001755"/>
    </source>
</evidence>
<dbReference type="EMBL" id="JXLP01000013">
    <property type="protein sequence ID" value="KIL77598.1"/>
    <property type="molecule type" value="Genomic_DNA"/>
</dbReference>
<protein>
    <recommendedName>
        <fullName evidence="6 11">Coproporphyrinogen III oxidase</fullName>
        <ecNumber evidence="5 11">1.3.3.15</ecNumber>
    </recommendedName>
</protein>
<gene>
    <name evidence="13" type="ORF">SD77_1271</name>
</gene>
<evidence type="ECO:0000256" key="4">
    <source>
        <dbReference type="ARBA" id="ARBA00008310"/>
    </source>
</evidence>
<sequence length="468" mass="50765">MLGEKKRVVVVGGGITGLTAAYYLQKAAKASQLPLAVTLIEATPRLGGKIRTMRKDGFIIERGPDSFLARKESVSRLAREAGLGDQLVASKASRPYVLVNGKLHAIPAGSMIGVPTKVTPFLATNLFSVAGKLRAGADLFLPRTDFDGDISLGGFFRRRLGNEIVENLIEPLLSGIYAGDIDRLSLTATLPQLLTRGGKPPRSLILSLRQLSAMLANESGGFLTLRDGLDTLVQGIEKRLEGGSVLKGVRVKRIDRREDGKFFLTLNDGVKMMCDSVIVTTPHTTFPAMMPQYDFFHELKKMPAMSVATIAMAFPEEAVPHYADGSGFVVSRNSDVTITACTCVHKKWPHTVPAGKALLRCYVGRAGDEAIVDLSDTEIEQIVVEDLKRTLQLSAQPEFTVVSRWKNAMPQYTIGHKQRIEKIEAHIDKSLSGLFIAGSSFRGVGMPACIEQGEEAAKKAAAFIQTNN</sequence>
<dbReference type="PANTHER" id="PTHR42923">
    <property type="entry name" value="PROTOPORPHYRINOGEN OXIDASE"/>
    <property type="match status" value="1"/>
</dbReference>
<dbReference type="InterPro" id="IPR002937">
    <property type="entry name" value="Amino_oxidase"/>
</dbReference>
<accession>A0ABR5ATV3</accession>
<keyword evidence="11" id="KW-0963">Cytoplasm</keyword>
<dbReference type="InterPro" id="IPR036188">
    <property type="entry name" value="FAD/NAD-bd_sf"/>
</dbReference>
<dbReference type="Gene3D" id="3.50.50.60">
    <property type="entry name" value="FAD/NAD(P)-binding domain"/>
    <property type="match status" value="1"/>
</dbReference>
<keyword evidence="9 11" id="KW-0560">Oxidoreductase</keyword>
<evidence type="ECO:0000256" key="2">
    <source>
        <dbReference type="ARBA" id="ARBA00001974"/>
    </source>
</evidence>
<evidence type="ECO:0000256" key="7">
    <source>
        <dbReference type="ARBA" id="ARBA00022630"/>
    </source>
</evidence>
<reference evidence="13 14" key="1">
    <citation type="submission" date="2015-01" db="EMBL/GenBank/DDBJ databases">
        <title>Genome Assembly of Bacillus badius MTCC 1458.</title>
        <authorList>
            <person name="Verma A."/>
            <person name="Khatri I."/>
            <person name="Mual P."/>
            <person name="Subramanian S."/>
            <person name="Krishnamurthi S."/>
        </authorList>
    </citation>
    <scope>NUCLEOTIDE SEQUENCE [LARGE SCALE GENOMIC DNA]</scope>
    <source>
        <strain evidence="13 14">MTCC 1458</strain>
    </source>
</reference>
<comment type="cofactor">
    <cofactor evidence="2 11">
        <name>FAD</name>
        <dbReference type="ChEBI" id="CHEBI:57692"/>
    </cofactor>
</comment>
<dbReference type="PANTHER" id="PTHR42923:SF3">
    <property type="entry name" value="PROTOPORPHYRINOGEN OXIDASE"/>
    <property type="match status" value="1"/>
</dbReference>
<dbReference type="Gene3D" id="3.90.660.20">
    <property type="entry name" value="Protoporphyrinogen oxidase, mitochondrial, domain 2"/>
    <property type="match status" value="1"/>
</dbReference>
<proteinExistence type="inferred from homology"/>
<evidence type="ECO:0000256" key="11">
    <source>
        <dbReference type="RuleBase" id="RU364052"/>
    </source>
</evidence>
<comment type="similarity">
    <text evidence="4 11">Belongs to the protoporphyrinogen/coproporphyrinogen oxidase family. Coproporphyrinogen III oxidase subfamily.</text>
</comment>
<evidence type="ECO:0000256" key="5">
    <source>
        <dbReference type="ARBA" id="ARBA00012402"/>
    </source>
</evidence>
<dbReference type="Proteomes" id="UP000031982">
    <property type="component" value="Unassembled WGS sequence"/>
</dbReference>